<accession>A0ABN3X3X9</accession>
<evidence type="ECO:0000259" key="2">
    <source>
        <dbReference type="PROSITE" id="PS51502"/>
    </source>
</evidence>
<reference evidence="3 4" key="1">
    <citation type="journal article" date="2019" name="Int. J. Syst. Evol. Microbiol.">
        <title>The Global Catalogue of Microorganisms (GCM) 10K type strain sequencing project: providing services to taxonomists for standard genome sequencing and annotation.</title>
        <authorList>
            <consortium name="The Broad Institute Genomics Platform"/>
            <consortium name="The Broad Institute Genome Sequencing Center for Infectious Disease"/>
            <person name="Wu L."/>
            <person name="Ma J."/>
        </authorList>
    </citation>
    <scope>NUCLEOTIDE SEQUENCE [LARGE SCALE GENOMIC DNA]</scope>
    <source>
        <strain evidence="3 4">JCM 4087</strain>
    </source>
</reference>
<evidence type="ECO:0000256" key="1">
    <source>
        <dbReference type="SAM" id="MobiDB-lite"/>
    </source>
</evidence>
<keyword evidence="4" id="KW-1185">Reference proteome</keyword>
<dbReference type="SMART" id="SM00886">
    <property type="entry name" value="Dabb"/>
    <property type="match status" value="1"/>
</dbReference>
<name>A0ABN3X3X9_STRTU</name>
<dbReference type="SUPFAM" id="SSF54909">
    <property type="entry name" value="Dimeric alpha+beta barrel"/>
    <property type="match status" value="1"/>
</dbReference>
<dbReference type="PANTHER" id="PTHR37832">
    <property type="entry name" value="BLL2683 PROTEIN"/>
    <property type="match status" value="1"/>
</dbReference>
<proteinExistence type="predicted"/>
<dbReference type="PROSITE" id="PS51502">
    <property type="entry name" value="S_R_A_B_BARREL"/>
    <property type="match status" value="1"/>
</dbReference>
<evidence type="ECO:0000313" key="4">
    <source>
        <dbReference type="Proteomes" id="UP001501102"/>
    </source>
</evidence>
<dbReference type="PANTHER" id="PTHR37832:SF1">
    <property type="entry name" value="STRESS-RESPONSE A_B BARREL DOMAIN-CONTAINING PROTEIN"/>
    <property type="match status" value="1"/>
</dbReference>
<protein>
    <recommendedName>
        <fullName evidence="2">Stress-response A/B barrel domain-containing protein</fullName>
    </recommendedName>
</protein>
<dbReference type="Proteomes" id="UP001501102">
    <property type="component" value="Unassembled WGS sequence"/>
</dbReference>
<comment type="caution">
    <text evidence="3">The sequence shown here is derived from an EMBL/GenBank/DDBJ whole genome shotgun (WGS) entry which is preliminary data.</text>
</comment>
<dbReference type="EMBL" id="BAAAXZ010000133">
    <property type="protein sequence ID" value="GAA2936670.1"/>
    <property type="molecule type" value="Genomic_DNA"/>
</dbReference>
<dbReference type="InterPro" id="IPR013097">
    <property type="entry name" value="Dabb"/>
</dbReference>
<dbReference type="Pfam" id="PF07876">
    <property type="entry name" value="Dabb"/>
    <property type="match status" value="1"/>
</dbReference>
<feature type="region of interest" description="Disordered" evidence="1">
    <location>
        <begin position="100"/>
        <end position="131"/>
    </location>
</feature>
<gene>
    <name evidence="3" type="ORF">GCM10020221_35530</name>
</gene>
<dbReference type="Gene3D" id="3.30.70.100">
    <property type="match status" value="1"/>
</dbReference>
<organism evidence="3 4">
    <name type="scientific">Streptomyces thioluteus</name>
    <dbReference type="NCBI Taxonomy" id="66431"/>
    <lineage>
        <taxon>Bacteria</taxon>
        <taxon>Bacillati</taxon>
        <taxon>Actinomycetota</taxon>
        <taxon>Actinomycetes</taxon>
        <taxon>Kitasatosporales</taxon>
        <taxon>Streptomycetaceae</taxon>
        <taxon>Streptomyces</taxon>
    </lineage>
</organism>
<feature type="domain" description="Stress-response A/B barrel" evidence="2">
    <location>
        <begin position="4"/>
        <end position="101"/>
    </location>
</feature>
<dbReference type="InterPro" id="IPR011008">
    <property type="entry name" value="Dimeric_a/b-barrel"/>
</dbReference>
<sequence>MTVIRHLVLFKLNEGVERDDPRVLAGVEAFERLDGTVPELRFWECAWNISDRPIAYDFAVNSAVEDAEALQRYLDHPAHRAGRRPVAGVRHVGDRRLPVLNRGSAPAPLNGPPPHGRGPFRMPSTAHPHGQHGVMRCLHTVDMSCDAMTAFDG</sequence>
<evidence type="ECO:0000313" key="3">
    <source>
        <dbReference type="EMBL" id="GAA2936670.1"/>
    </source>
</evidence>